<evidence type="ECO:0000256" key="1">
    <source>
        <dbReference type="SAM" id="MobiDB-lite"/>
    </source>
</evidence>
<feature type="compositionally biased region" description="Basic and acidic residues" evidence="1">
    <location>
        <begin position="1"/>
        <end position="10"/>
    </location>
</feature>
<comment type="caution">
    <text evidence="2">The sequence shown here is derived from an EMBL/GenBank/DDBJ whole genome shotgun (WGS) entry which is preliminary data.</text>
</comment>
<dbReference type="AlphaFoldDB" id="A0AA40KE99"/>
<reference evidence="2" key="1">
    <citation type="submission" date="2021-10" db="EMBL/GenBank/DDBJ databases">
        <title>Melipona bicolor Genome sequencing and assembly.</title>
        <authorList>
            <person name="Araujo N.S."/>
            <person name="Arias M.C."/>
        </authorList>
    </citation>
    <scope>NUCLEOTIDE SEQUENCE</scope>
    <source>
        <strain evidence="2">USP_2M_L1-L4_2017</strain>
        <tissue evidence="2">Whole body</tissue>
    </source>
</reference>
<accession>A0AA40KE99</accession>
<proteinExistence type="predicted"/>
<sequence>MEEDEDRRFSGIEADFQRNPQDSRNDLMTLWLNVGCARQGKEVKAAASGDATWLLYAQSTSNSHSVLTPQCRTISRSDKIVKILRLPSIDPSPNLYSQFKIFLKTKHVTPFP</sequence>
<dbReference type="EMBL" id="JAHYIQ010000055">
    <property type="protein sequence ID" value="KAK1117163.1"/>
    <property type="molecule type" value="Genomic_DNA"/>
</dbReference>
<dbReference type="Proteomes" id="UP001177670">
    <property type="component" value="Unassembled WGS sequence"/>
</dbReference>
<keyword evidence="3" id="KW-1185">Reference proteome</keyword>
<organism evidence="2 3">
    <name type="scientific">Melipona bicolor</name>
    <dbReference type="NCBI Taxonomy" id="60889"/>
    <lineage>
        <taxon>Eukaryota</taxon>
        <taxon>Metazoa</taxon>
        <taxon>Ecdysozoa</taxon>
        <taxon>Arthropoda</taxon>
        <taxon>Hexapoda</taxon>
        <taxon>Insecta</taxon>
        <taxon>Pterygota</taxon>
        <taxon>Neoptera</taxon>
        <taxon>Endopterygota</taxon>
        <taxon>Hymenoptera</taxon>
        <taxon>Apocrita</taxon>
        <taxon>Aculeata</taxon>
        <taxon>Apoidea</taxon>
        <taxon>Anthophila</taxon>
        <taxon>Apidae</taxon>
        <taxon>Melipona</taxon>
    </lineage>
</organism>
<name>A0AA40KE99_9HYME</name>
<feature type="region of interest" description="Disordered" evidence="1">
    <location>
        <begin position="1"/>
        <end position="21"/>
    </location>
</feature>
<evidence type="ECO:0000313" key="2">
    <source>
        <dbReference type="EMBL" id="KAK1117163.1"/>
    </source>
</evidence>
<protein>
    <submittedName>
        <fullName evidence="2">Uncharacterized protein</fullName>
    </submittedName>
</protein>
<gene>
    <name evidence="2" type="ORF">K0M31_016969</name>
</gene>
<evidence type="ECO:0000313" key="3">
    <source>
        <dbReference type="Proteomes" id="UP001177670"/>
    </source>
</evidence>